<evidence type="ECO:0000313" key="2">
    <source>
        <dbReference type="EMBL" id="OEU10770.1"/>
    </source>
</evidence>
<reference evidence="2 3" key="1">
    <citation type="submission" date="2016-09" db="EMBL/GenBank/DDBJ databases">
        <title>Extensive genetic diversity and differential bi-allelic expression allows diatom success in the polar Southern Ocean.</title>
        <authorList>
            <consortium name="DOE Joint Genome Institute"/>
            <person name="Mock T."/>
            <person name="Otillar R.P."/>
            <person name="Strauss J."/>
            <person name="Dupont C."/>
            <person name="Frickenhaus S."/>
            <person name="Maumus F."/>
            <person name="Mcmullan M."/>
            <person name="Sanges R."/>
            <person name="Schmutz J."/>
            <person name="Toseland A."/>
            <person name="Valas R."/>
            <person name="Veluchamy A."/>
            <person name="Ward B.J."/>
            <person name="Allen A."/>
            <person name="Barry K."/>
            <person name="Falciatore A."/>
            <person name="Ferrante M."/>
            <person name="Fortunato A.E."/>
            <person name="Gloeckner G."/>
            <person name="Gruber A."/>
            <person name="Hipkin R."/>
            <person name="Janech M."/>
            <person name="Kroth P."/>
            <person name="Leese F."/>
            <person name="Lindquist E."/>
            <person name="Lyon B.R."/>
            <person name="Martin J."/>
            <person name="Mayer C."/>
            <person name="Parker M."/>
            <person name="Quesneville H."/>
            <person name="Raymond J."/>
            <person name="Uhlig C."/>
            <person name="Valentin K.U."/>
            <person name="Worden A.Z."/>
            <person name="Armbrust E.V."/>
            <person name="Bowler C."/>
            <person name="Green B."/>
            <person name="Moulton V."/>
            <person name="Van Oosterhout C."/>
            <person name="Grigoriev I."/>
        </authorList>
    </citation>
    <scope>NUCLEOTIDE SEQUENCE [LARGE SCALE GENOMIC DNA]</scope>
    <source>
        <strain evidence="2 3">CCMP1102</strain>
    </source>
</reference>
<dbReference type="OrthoDB" id="416542at2759"/>
<name>A0A1E7EXK6_9STRA</name>
<proteinExistence type="predicted"/>
<feature type="compositionally biased region" description="Polar residues" evidence="1">
    <location>
        <begin position="89"/>
        <end position="102"/>
    </location>
</feature>
<sequence>TWKCWAHSIHGHRCTSFVKIRNGEPIPVPYCDKHLLNGDGALKVVNHGLLGKCLIARYTLPSKYRLVYHGYRGKCHNCDKEDRAISFYPPNSKTGKNTKTDPNPNMNGNNNKTNITTNYNGVLNPDGTGCMIQFSSCPGPTERQNMRSTFNYWGKRNGNYGGLEFKTIEVIPQNAQLCFWYGPGWWSARGVKRLDVGTVKHPAPLR</sequence>
<evidence type="ECO:0000256" key="1">
    <source>
        <dbReference type="SAM" id="MobiDB-lite"/>
    </source>
</evidence>
<dbReference type="AlphaFoldDB" id="A0A1E7EXK6"/>
<feature type="non-terminal residue" evidence="2">
    <location>
        <position position="1"/>
    </location>
</feature>
<dbReference type="InParanoid" id="A0A1E7EXK6"/>
<feature type="non-terminal residue" evidence="2">
    <location>
        <position position="206"/>
    </location>
</feature>
<keyword evidence="3" id="KW-1185">Reference proteome</keyword>
<organism evidence="2 3">
    <name type="scientific">Fragilariopsis cylindrus CCMP1102</name>
    <dbReference type="NCBI Taxonomy" id="635003"/>
    <lineage>
        <taxon>Eukaryota</taxon>
        <taxon>Sar</taxon>
        <taxon>Stramenopiles</taxon>
        <taxon>Ochrophyta</taxon>
        <taxon>Bacillariophyta</taxon>
        <taxon>Bacillariophyceae</taxon>
        <taxon>Bacillariophycidae</taxon>
        <taxon>Bacillariales</taxon>
        <taxon>Bacillariaceae</taxon>
        <taxon>Fragilariopsis</taxon>
    </lineage>
</organism>
<dbReference type="EMBL" id="KV784370">
    <property type="protein sequence ID" value="OEU10770.1"/>
    <property type="molecule type" value="Genomic_DNA"/>
</dbReference>
<accession>A0A1E7EXK6</accession>
<evidence type="ECO:0008006" key="4">
    <source>
        <dbReference type="Google" id="ProtNLM"/>
    </source>
</evidence>
<evidence type="ECO:0000313" key="3">
    <source>
        <dbReference type="Proteomes" id="UP000095751"/>
    </source>
</evidence>
<dbReference type="Proteomes" id="UP000095751">
    <property type="component" value="Unassembled WGS sequence"/>
</dbReference>
<protein>
    <recommendedName>
        <fullName evidence="4">SET domain-containing protein</fullName>
    </recommendedName>
</protein>
<dbReference type="KEGG" id="fcy:FRACYDRAFT_152270"/>
<gene>
    <name evidence="2" type="ORF">FRACYDRAFT_152270</name>
</gene>
<feature type="region of interest" description="Disordered" evidence="1">
    <location>
        <begin position="89"/>
        <end position="110"/>
    </location>
</feature>